<proteinExistence type="predicted"/>
<evidence type="ECO:0000313" key="1">
    <source>
        <dbReference type="EMBL" id="ADN37077.1"/>
    </source>
</evidence>
<reference evidence="1 2" key="1">
    <citation type="journal article" date="2010" name="Stand. Genomic Sci.">
        <title>Complete genome sequence of Methanoplanus petrolearius type strain (SEBR 4847).</title>
        <authorList>
            <person name="Brambilla E."/>
            <person name="Djao O.D."/>
            <person name="Daligault H."/>
            <person name="Lapidus A."/>
            <person name="Lucas S."/>
            <person name="Hammon N."/>
            <person name="Nolan M."/>
            <person name="Tice H."/>
            <person name="Cheng J.F."/>
            <person name="Han C."/>
            <person name="Tapia R."/>
            <person name="Goodwin L."/>
            <person name="Pitluck S."/>
            <person name="Liolios K."/>
            <person name="Ivanova N."/>
            <person name="Mavromatis K."/>
            <person name="Mikhailova N."/>
            <person name="Pati A."/>
            <person name="Chen A."/>
            <person name="Palaniappan K."/>
            <person name="Land M."/>
            <person name="Hauser L."/>
            <person name="Chang Y.J."/>
            <person name="Jeffries C.D."/>
            <person name="Rohde M."/>
            <person name="Spring S."/>
            <person name="Sikorski J."/>
            <person name="Goker M."/>
            <person name="Woyke T."/>
            <person name="Bristow J."/>
            <person name="Eisen J.A."/>
            <person name="Markowitz V."/>
            <person name="Hugenholtz P."/>
            <person name="Kyrpides N.C."/>
            <person name="Klenk H.P."/>
        </authorList>
    </citation>
    <scope>NUCLEOTIDE SEQUENCE [LARGE SCALE GENOMIC DNA]</scope>
    <source>
        <strain evidence="2">DSM 11571 / OCM 486 / SEBR 4847</strain>
    </source>
</reference>
<dbReference type="GeneID" id="9744816"/>
<gene>
    <name evidence="1" type="ordered locus">Mpet_2330</name>
</gene>
<organism evidence="1 2">
    <name type="scientific">Methanolacinia petrolearia (strain DSM 11571 / OCM 486 / SEBR 4847)</name>
    <name type="common">Methanoplanus petrolearius</name>
    <dbReference type="NCBI Taxonomy" id="679926"/>
    <lineage>
        <taxon>Archaea</taxon>
        <taxon>Methanobacteriati</taxon>
        <taxon>Methanobacteriota</taxon>
        <taxon>Stenosarchaea group</taxon>
        <taxon>Methanomicrobia</taxon>
        <taxon>Methanomicrobiales</taxon>
        <taxon>Methanomicrobiaceae</taxon>
        <taxon>Methanolacinia</taxon>
    </lineage>
</organism>
<evidence type="ECO:0000313" key="2">
    <source>
        <dbReference type="Proteomes" id="UP000006565"/>
    </source>
</evidence>
<dbReference type="AlphaFoldDB" id="E1RD94"/>
<dbReference type="OrthoDB" id="111555at2157"/>
<dbReference type="KEGG" id="mpi:Mpet_2330"/>
<accession>E1RD94</accession>
<protein>
    <recommendedName>
        <fullName evidence="3">Phage-Barnase-EndoU-ColicinE5/D-RelE like nuclease 3 domain-containing protein</fullName>
    </recommendedName>
</protein>
<dbReference type="HOGENOM" id="CLU_171545_0_0_2"/>
<keyword evidence="2" id="KW-1185">Reference proteome</keyword>
<evidence type="ECO:0008006" key="3">
    <source>
        <dbReference type="Google" id="ProtNLM"/>
    </source>
</evidence>
<dbReference type="STRING" id="679926.Mpet_2330"/>
<sequence length="104" mass="12130">MNLSTFLQLLPKLKPENIKSSKHFAIRHEERKDKTIPDIEGIHQMLISGEPVSVSKQDNEKFEIMFNLNENHDLVMVVAVKSTNPEIIINLITCYKKEINRRMK</sequence>
<dbReference type="RefSeq" id="WP_013330254.1">
    <property type="nucleotide sequence ID" value="NC_014507.1"/>
</dbReference>
<name>E1RD94_METP4</name>
<dbReference type="Proteomes" id="UP000006565">
    <property type="component" value="Chromosome"/>
</dbReference>
<dbReference type="EMBL" id="CP002117">
    <property type="protein sequence ID" value="ADN37077.1"/>
    <property type="molecule type" value="Genomic_DNA"/>
</dbReference>
<dbReference type="eggNOG" id="arCOG06614">
    <property type="taxonomic scope" value="Archaea"/>
</dbReference>